<dbReference type="EMBL" id="QEWP01000001">
    <property type="protein sequence ID" value="PWE01462.1"/>
    <property type="molecule type" value="Genomic_DNA"/>
</dbReference>
<dbReference type="GO" id="GO:0016740">
    <property type="term" value="F:transferase activity"/>
    <property type="evidence" value="ECO:0007669"/>
    <property type="project" value="UniProtKB-KW"/>
</dbReference>
<name>A0A2U2BEH7_9BACT</name>
<dbReference type="Gene3D" id="3.40.630.30">
    <property type="match status" value="1"/>
</dbReference>
<organism evidence="2 3">
    <name type="scientific">Marinilabilia rubra</name>
    <dbReference type="NCBI Taxonomy" id="2162893"/>
    <lineage>
        <taxon>Bacteria</taxon>
        <taxon>Pseudomonadati</taxon>
        <taxon>Bacteroidota</taxon>
        <taxon>Bacteroidia</taxon>
        <taxon>Marinilabiliales</taxon>
        <taxon>Marinilabiliaceae</taxon>
        <taxon>Marinilabilia</taxon>
    </lineage>
</organism>
<proteinExistence type="predicted"/>
<evidence type="ECO:0000313" key="2">
    <source>
        <dbReference type="EMBL" id="PWE01462.1"/>
    </source>
</evidence>
<dbReference type="Proteomes" id="UP000244956">
    <property type="component" value="Unassembled WGS sequence"/>
</dbReference>
<dbReference type="AlphaFoldDB" id="A0A2U2BEH7"/>
<gene>
    <name evidence="2" type="ORF">DDZ16_01315</name>
</gene>
<evidence type="ECO:0000313" key="3">
    <source>
        <dbReference type="Proteomes" id="UP000244956"/>
    </source>
</evidence>
<dbReference type="PANTHER" id="PTHR41368:SF1">
    <property type="entry name" value="PROTEIN YGHO"/>
    <property type="match status" value="1"/>
</dbReference>
<accession>A0A2U2BEH7</accession>
<evidence type="ECO:0000256" key="1">
    <source>
        <dbReference type="SAM" id="MobiDB-lite"/>
    </source>
</evidence>
<comment type="caution">
    <text evidence="2">The sequence shown here is derived from an EMBL/GenBank/DDBJ whole genome shotgun (WGS) entry which is preliminary data.</text>
</comment>
<dbReference type="InterPro" id="IPR016181">
    <property type="entry name" value="Acyl_CoA_acyltransferase"/>
</dbReference>
<dbReference type="SUPFAM" id="SSF55729">
    <property type="entry name" value="Acyl-CoA N-acyltransferases (Nat)"/>
    <property type="match status" value="1"/>
</dbReference>
<dbReference type="PANTHER" id="PTHR41368">
    <property type="entry name" value="PROTEIN YGHO"/>
    <property type="match status" value="1"/>
</dbReference>
<dbReference type="InterPro" id="IPR039968">
    <property type="entry name" value="BcerS-like"/>
</dbReference>
<sequence>MHIIEVKSDKEKRQFLDVVDTIYKDDDAYVRPLDVMIEEIFDPSSNDFFQHGDAIRFLLLDDEDKVIGRVAAFINEKKAYGFSQPTGGMGFFECINNREAAFMLFDKAKEWLAERGMEAMDGPINFGENDTFWGLLVEGFTQPAFGVQYNPSYYKDFFEEYGFTNYFEQVTNHLDLQKPFPERFWKIAGWVAKKPGYHFRHFKWDESEKFIKDFIEVYNDAWQFHENFTPMKADTLRNSLKEAKDFMDEELIWFAYHEETPIGFFVQFPDINQIIKHFNGKMNFFNKLRFAYLRWRKVMTRTRVVIMGIRPRWQRNGIESGIFWHLRQYVSRKPWLKEMELSWVGDFNPKMRALHESVGAEFGKKHITYRYIFDEEKRKESQRASAIPFDTKEKAHASDE</sequence>
<protein>
    <submittedName>
        <fullName evidence="2">N-acetyltransferase</fullName>
    </submittedName>
</protein>
<feature type="region of interest" description="Disordered" evidence="1">
    <location>
        <begin position="381"/>
        <end position="400"/>
    </location>
</feature>
<dbReference type="RefSeq" id="WP_109262912.1">
    <property type="nucleotide sequence ID" value="NZ_QEWP01000001.1"/>
</dbReference>
<keyword evidence="3" id="KW-1185">Reference proteome</keyword>
<dbReference type="OrthoDB" id="9806005at2"/>
<reference evidence="2 3" key="1">
    <citation type="submission" date="2018-05" db="EMBL/GenBank/DDBJ databases">
        <title>Marinilabilia rubrum sp. nov., isolated from saltern sediment.</title>
        <authorList>
            <person name="Zhang R."/>
        </authorList>
    </citation>
    <scope>NUCLEOTIDE SEQUENCE [LARGE SCALE GENOMIC DNA]</scope>
    <source>
        <strain evidence="2 3">WTE16</strain>
    </source>
</reference>
<feature type="compositionally biased region" description="Basic and acidic residues" evidence="1">
    <location>
        <begin position="390"/>
        <end position="400"/>
    </location>
</feature>
<keyword evidence="2" id="KW-0808">Transferase</keyword>